<organism evidence="3 4">
    <name type="scientific">Lactobacillus delbrueckii subsp. bulgaricus</name>
    <dbReference type="NCBI Taxonomy" id="1585"/>
    <lineage>
        <taxon>Bacteria</taxon>
        <taxon>Bacillati</taxon>
        <taxon>Bacillota</taxon>
        <taxon>Bacilli</taxon>
        <taxon>Lactobacillales</taxon>
        <taxon>Lactobacillaceae</taxon>
        <taxon>Lactobacillus</taxon>
    </lineage>
</organism>
<reference evidence="3" key="1">
    <citation type="submission" date="2023-04" db="EMBL/GenBank/DDBJ databases">
        <title>Draft genome sequences of Lactobacillus delbrueckii subsp. bulgaricus ME-900 and ME-901 with improved acid tolerance.</title>
        <authorList>
            <person name="Ishida T."/>
            <person name="Yamamoto E."/>
            <person name="Koizumi A."/>
            <person name="Fujiwara S."/>
            <person name="Makino S."/>
            <person name="Kano H."/>
            <person name="Kimura K."/>
        </authorList>
    </citation>
    <scope>NUCLEOTIDE SEQUENCE</scope>
    <source>
        <strain evidence="3">ME-900</strain>
    </source>
</reference>
<feature type="transmembrane region" description="Helical" evidence="1">
    <location>
        <begin position="41"/>
        <end position="58"/>
    </location>
</feature>
<keyword evidence="1" id="KW-1133">Transmembrane helix</keyword>
<dbReference type="Proteomes" id="UP001165243">
    <property type="component" value="Unassembled WGS sequence"/>
</dbReference>
<feature type="transmembrane region" description="Helical" evidence="1">
    <location>
        <begin position="70"/>
        <end position="90"/>
    </location>
</feature>
<evidence type="ECO:0000256" key="1">
    <source>
        <dbReference type="SAM" id="Phobius"/>
    </source>
</evidence>
<dbReference type="AlphaFoldDB" id="A0AAV5P9Y3"/>
<name>A0AAV5P9Y3_LACDE</name>
<feature type="transmembrane region" description="Helical" evidence="1">
    <location>
        <begin position="126"/>
        <end position="145"/>
    </location>
</feature>
<feature type="transmembrane region" description="Helical" evidence="1">
    <location>
        <begin position="157"/>
        <end position="179"/>
    </location>
</feature>
<keyword evidence="1" id="KW-0472">Membrane</keyword>
<evidence type="ECO:0000313" key="3">
    <source>
        <dbReference type="EMBL" id="GMB85865.1"/>
    </source>
</evidence>
<proteinExistence type="predicted"/>
<comment type="caution">
    <text evidence="3">The sequence shown here is derived from an EMBL/GenBank/DDBJ whole genome shotgun (WGS) entry which is preliminary data.</text>
</comment>
<evidence type="ECO:0000259" key="2">
    <source>
        <dbReference type="Pfam" id="PF04892"/>
    </source>
</evidence>
<dbReference type="InterPro" id="IPR006976">
    <property type="entry name" value="VanZ-like"/>
</dbReference>
<dbReference type="PANTHER" id="PTHR36834">
    <property type="entry name" value="MEMBRANE PROTEIN-RELATED"/>
    <property type="match status" value="1"/>
</dbReference>
<dbReference type="InterPro" id="IPR053150">
    <property type="entry name" value="Teicoplanin_resist-assoc"/>
</dbReference>
<dbReference type="PANTHER" id="PTHR36834:SF1">
    <property type="entry name" value="INTEGRAL MEMBRANE PROTEIN"/>
    <property type="match status" value="1"/>
</dbReference>
<gene>
    <name evidence="3" type="primary">vanZ_1</name>
    <name evidence="3" type="ORF">ME0900_02370</name>
</gene>
<sequence>MDPASMLFLAPLYNYLASQYATRINHFALIKLTLQGLDKTIFYFLLFALVRVIWLLAVRKRRGLWSEFGLWLFVFYFLLVLMLTTFRSSYFPWELNFHWTRPLSNINLVFMKNTWKLVYAQSKVDFYYNSMGNILAFVPFGALLPNLLQVKRCFGRVFFLGVLSSVTIEILQFLLMTGVSDIDDVFFNACGVLLGYGLYFLLGQICVKNPNKD</sequence>
<evidence type="ECO:0000313" key="4">
    <source>
        <dbReference type="Proteomes" id="UP001165243"/>
    </source>
</evidence>
<keyword evidence="1" id="KW-0812">Transmembrane</keyword>
<accession>A0AAV5P9Y3</accession>
<dbReference type="EMBL" id="BSWK01000001">
    <property type="protein sequence ID" value="GMB85865.1"/>
    <property type="molecule type" value="Genomic_DNA"/>
</dbReference>
<feature type="domain" description="VanZ-like" evidence="2">
    <location>
        <begin position="73"/>
        <end position="202"/>
    </location>
</feature>
<feature type="transmembrane region" description="Helical" evidence="1">
    <location>
        <begin position="185"/>
        <end position="207"/>
    </location>
</feature>
<protein>
    <submittedName>
        <fullName evidence="3">Glycopeptide antibiotics resistance protein</fullName>
    </submittedName>
</protein>
<dbReference type="Pfam" id="PF04892">
    <property type="entry name" value="VanZ"/>
    <property type="match status" value="1"/>
</dbReference>